<evidence type="ECO:0000313" key="15">
    <source>
        <dbReference type="EMBL" id="QBD83411.1"/>
    </source>
</evidence>
<dbReference type="InterPro" id="IPR011527">
    <property type="entry name" value="ABC1_TM_dom"/>
</dbReference>
<dbReference type="PROSITE" id="PS00211">
    <property type="entry name" value="ABC_TRANSPORTER_1"/>
    <property type="match status" value="1"/>
</dbReference>
<dbReference type="SUPFAM" id="SSF52540">
    <property type="entry name" value="P-loop containing nucleoside triphosphate hydrolases"/>
    <property type="match status" value="1"/>
</dbReference>
<keyword evidence="6" id="KW-0378">Hydrolase</keyword>
<dbReference type="EMBL" id="CP035758">
    <property type="protein sequence ID" value="QBD83411.1"/>
    <property type="molecule type" value="Genomic_DNA"/>
</dbReference>
<evidence type="ECO:0000256" key="4">
    <source>
        <dbReference type="ARBA" id="ARBA00022692"/>
    </source>
</evidence>
<dbReference type="InterPro" id="IPR036640">
    <property type="entry name" value="ABC1_TM_sf"/>
</dbReference>
<dbReference type="Pfam" id="PF00664">
    <property type="entry name" value="ABC_membrane"/>
    <property type="match status" value="1"/>
</dbReference>
<feature type="domain" description="ABC transmembrane type-1" evidence="13">
    <location>
        <begin position="196"/>
        <end position="475"/>
    </location>
</feature>
<evidence type="ECO:0000256" key="3">
    <source>
        <dbReference type="ARBA" id="ARBA00022475"/>
    </source>
</evidence>
<dbReference type="SMART" id="SM00382">
    <property type="entry name" value="AAA"/>
    <property type="match status" value="1"/>
</dbReference>
<evidence type="ECO:0000256" key="8">
    <source>
        <dbReference type="ARBA" id="ARBA00022989"/>
    </source>
</evidence>
<evidence type="ECO:0000313" key="16">
    <source>
        <dbReference type="Proteomes" id="UP000290365"/>
    </source>
</evidence>
<dbReference type="FunFam" id="3.40.50.300:FF:000299">
    <property type="entry name" value="ABC transporter ATP-binding protein/permease"/>
    <property type="match status" value="1"/>
</dbReference>
<evidence type="ECO:0000256" key="2">
    <source>
        <dbReference type="ARBA" id="ARBA00022448"/>
    </source>
</evidence>
<feature type="transmembrane region" description="Helical" evidence="11">
    <location>
        <begin position="39"/>
        <end position="60"/>
    </location>
</feature>
<keyword evidence="3" id="KW-1003">Cell membrane</keyword>
<feature type="domain" description="ABC transporter" evidence="12">
    <location>
        <begin position="508"/>
        <end position="741"/>
    </location>
</feature>
<dbReference type="InterPro" id="IPR027417">
    <property type="entry name" value="P-loop_NTPase"/>
</dbReference>
<keyword evidence="5" id="KW-0547">Nucleotide-binding</keyword>
<dbReference type="PROSITE" id="PS50929">
    <property type="entry name" value="ABC_TM1F"/>
    <property type="match status" value="1"/>
</dbReference>
<protein>
    <submittedName>
        <fullName evidence="15">Peptidase domain-containing ABC transporter</fullName>
    </submittedName>
</protein>
<comment type="subcellular location">
    <subcellularLocation>
        <location evidence="1">Cell membrane</location>
        <topology evidence="1">Multi-pass membrane protein</topology>
    </subcellularLocation>
</comment>
<reference evidence="15 16" key="1">
    <citation type="submission" date="2019-01" db="EMBL/GenBank/DDBJ databases">
        <title>Ktedonosporobacter rubrisoli SCAWS-G2.</title>
        <authorList>
            <person name="Huang Y."/>
            <person name="Yan B."/>
        </authorList>
    </citation>
    <scope>NUCLEOTIDE SEQUENCE [LARGE SCALE GENOMIC DNA]</scope>
    <source>
        <strain evidence="15 16">SCAWS-G2</strain>
    </source>
</reference>
<gene>
    <name evidence="15" type="ORF">EPA93_08585</name>
</gene>
<sequence length="751" mass="82127">MKQPTGPAPAAAASKTAEPEQEKQATRKFRLFPQKRVPVINQISIVECGAACLAMLLSYYGRKTSVSEVRETCGVGRDGLTALSIVKSARKYGMRVRAVSLQENDFRFVTLPAIVHWEFNHFIVVERWSPKYVDVVDPGAGRRRMTAKEFDEGFTGVVIMMEPGVQFSRANKVSQLTLGSYAKNYIKQAPFAVLQVIGASLLLQVLGLTFPLLSSVAIDHLIPAKMLNALQLFGIGMVMLIVAQLITKLLRALILLYLQARVDISLMFSFLEHMLSLPQRFFLQRSTGDILARVTSNTVIRDTISNQLFSTLLDGSFVILYFFILVTQAPNFAIVVIVIGALQAILLLATTKTLRELNARELAADGKSQGYITEVLSGIKTLKAAGAEHRALERWSNLFFDQMNASVRLSYIGSLVDTAMSALGTAAPLLLLWLGTLQVIQGHMEVGTMLALQSIGTSVLGPLTSLILSARQIQLVQSHMERLADVLEAEPEQDVQGASEPPKLSGHIRLQNVSFAYDPQSPAVLHDISLEIKPRQKVAIVGRTGSGKSTLGSLLLGLYTPTSGDIFYDGMPLRKLNLQAVRSQFGVVTQEADVFSGSIRENITLNDPSMSMEQVIWACQMAAIHDDIMKMPMEYETMVSEGGSALSGGQRQRLTIARAVANTPVIMLLDEATSSLDVVTEKAVETSINSMACTQIVIAHRLSTIRNADMILVLHEGQIVERGNHNQLLKANGYYAKLIQSQLASGEVVAK</sequence>
<dbReference type="PROSITE" id="PS50990">
    <property type="entry name" value="PEPTIDASE_C39"/>
    <property type="match status" value="1"/>
</dbReference>
<evidence type="ECO:0000256" key="1">
    <source>
        <dbReference type="ARBA" id="ARBA00004651"/>
    </source>
</evidence>
<dbReference type="PROSITE" id="PS50893">
    <property type="entry name" value="ABC_TRANSPORTER_2"/>
    <property type="match status" value="1"/>
</dbReference>
<dbReference type="GO" id="GO:0034040">
    <property type="term" value="F:ATPase-coupled lipid transmembrane transporter activity"/>
    <property type="evidence" value="ECO:0007669"/>
    <property type="project" value="TreeGrafter"/>
</dbReference>
<feature type="transmembrane region" description="Helical" evidence="11">
    <location>
        <begin position="308"/>
        <end position="326"/>
    </location>
</feature>
<evidence type="ECO:0000256" key="9">
    <source>
        <dbReference type="ARBA" id="ARBA00023136"/>
    </source>
</evidence>
<dbReference type="InterPro" id="IPR017871">
    <property type="entry name" value="ABC_transporter-like_CS"/>
</dbReference>
<dbReference type="GO" id="GO:0006508">
    <property type="term" value="P:proteolysis"/>
    <property type="evidence" value="ECO:0007669"/>
    <property type="project" value="InterPro"/>
</dbReference>
<dbReference type="InterPro" id="IPR003439">
    <property type="entry name" value="ABC_transporter-like_ATP-bd"/>
</dbReference>
<feature type="transmembrane region" description="Helical" evidence="11">
    <location>
        <begin position="191"/>
        <end position="213"/>
    </location>
</feature>
<keyword evidence="2" id="KW-0813">Transport</keyword>
<keyword evidence="16" id="KW-1185">Reference proteome</keyword>
<dbReference type="GO" id="GO:0140359">
    <property type="term" value="F:ABC-type transporter activity"/>
    <property type="evidence" value="ECO:0007669"/>
    <property type="project" value="InterPro"/>
</dbReference>
<dbReference type="Gene3D" id="3.90.70.10">
    <property type="entry name" value="Cysteine proteinases"/>
    <property type="match status" value="1"/>
</dbReference>
<dbReference type="Pfam" id="PF00005">
    <property type="entry name" value="ABC_tran"/>
    <property type="match status" value="1"/>
</dbReference>
<evidence type="ECO:0000256" key="11">
    <source>
        <dbReference type="SAM" id="Phobius"/>
    </source>
</evidence>
<dbReference type="PANTHER" id="PTHR24221">
    <property type="entry name" value="ATP-BINDING CASSETTE SUB-FAMILY B"/>
    <property type="match status" value="1"/>
</dbReference>
<dbReference type="GO" id="GO:0005524">
    <property type="term" value="F:ATP binding"/>
    <property type="evidence" value="ECO:0007669"/>
    <property type="project" value="UniProtKB-KW"/>
</dbReference>
<dbReference type="GO" id="GO:0008234">
    <property type="term" value="F:cysteine-type peptidase activity"/>
    <property type="evidence" value="ECO:0007669"/>
    <property type="project" value="UniProtKB-KW"/>
</dbReference>
<dbReference type="InterPro" id="IPR039421">
    <property type="entry name" value="Type_1_exporter"/>
</dbReference>
<dbReference type="PANTHER" id="PTHR24221:SF606">
    <property type="entry name" value="COLICIN V SECRETION-PROCESSING ATP-BINDING PROTEIN"/>
    <property type="match status" value="1"/>
</dbReference>
<feature type="transmembrane region" description="Helical" evidence="11">
    <location>
        <begin position="409"/>
        <end position="434"/>
    </location>
</feature>
<feature type="domain" description="Peptidase C39" evidence="14">
    <location>
        <begin position="42"/>
        <end position="161"/>
    </location>
</feature>
<organism evidence="15 16">
    <name type="scientific">Ktedonosporobacter rubrisoli</name>
    <dbReference type="NCBI Taxonomy" id="2509675"/>
    <lineage>
        <taxon>Bacteria</taxon>
        <taxon>Bacillati</taxon>
        <taxon>Chloroflexota</taxon>
        <taxon>Ktedonobacteria</taxon>
        <taxon>Ktedonobacterales</taxon>
        <taxon>Ktedonosporobacteraceae</taxon>
        <taxon>Ktedonosporobacter</taxon>
    </lineage>
</organism>
<dbReference type="Gene3D" id="1.20.1560.10">
    <property type="entry name" value="ABC transporter type 1, transmembrane domain"/>
    <property type="match status" value="1"/>
</dbReference>
<dbReference type="GO" id="GO:0016887">
    <property type="term" value="F:ATP hydrolysis activity"/>
    <property type="evidence" value="ECO:0007669"/>
    <property type="project" value="InterPro"/>
</dbReference>
<proteinExistence type="predicted"/>
<evidence type="ECO:0000259" key="13">
    <source>
        <dbReference type="PROSITE" id="PS50929"/>
    </source>
</evidence>
<keyword evidence="4 11" id="KW-0812">Transmembrane</keyword>
<evidence type="ECO:0000256" key="10">
    <source>
        <dbReference type="SAM" id="MobiDB-lite"/>
    </source>
</evidence>
<evidence type="ECO:0000256" key="6">
    <source>
        <dbReference type="ARBA" id="ARBA00022807"/>
    </source>
</evidence>
<evidence type="ECO:0000256" key="7">
    <source>
        <dbReference type="ARBA" id="ARBA00022840"/>
    </source>
</evidence>
<dbReference type="Proteomes" id="UP000290365">
    <property type="component" value="Chromosome"/>
</dbReference>
<keyword evidence="6" id="KW-0788">Thiol protease</keyword>
<evidence type="ECO:0000259" key="12">
    <source>
        <dbReference type="PROSITE" id="PS50893"/>
    </source>
</evidence>
<dbReference type="InterPro" id="IPR003593">
    <property type="entry name" value="AAA+_ATPase"/>
</dbReference>
<dbReference type="Pfam" id="PF03412">
    <property type="entry name" value="Peptidase_C39"/>
    <property type="match status" value="1"/>
</dbReference>
<dbReference type="CDD" id="cd18779">
    <property type="entry name" value="ABC_6TM_T1SS_like"/>
    <property type="match status" value="1"/>
</dbReference>
<dbReference type="OrthoDB" id="9762778at2"/>
<dbReference type="AlphaFoldDB" id="A0A4V0Z0J2"/>
<feature type="region of interest" description="Disordered" evidence="10">
    <location>
        <begin position="1"/>
        <end position="24"/>
    </location>
</feature>
<keyword evidence="6" id="KW-0645">Protease</keyword>
<evidence type="ECO:0000259" key="14">
    <source>
        <dbReference type="PROSITE" id="PS50990"/>
    </source>
</evidence>
<name>A0A4V0Z0J2_KTERU</name>
<dbReference type="Gene3D" id="3.40.50.300">
    <property type="entry name" value="P-loop containing nucleotide triphosphate hydrolases"/>
    <property type="match status" value="1"/>
</dbReference>
<keyword evidence="8 11" id="KW-1133">Transmembrane helix</keyword>
<dbReference type="SUPFAM" id="SSF90123">
    <property type="entry name" value="ABC transporter transmembrane region"/>
    <property type="match status" value="1"/>
</dbReference>
<evidence type="ECO:0000256" key="5">
    <source>
        <dbReference type="ARBA" id="ARBA00022741"/>
    </source>
</evidence>
<feature type="transmembrane region" description="Helical" evidence="11">
    <location>
        <begin position="332"/>
        <end position="350"/>
    </location>
</feature>
<dbReference type="InterPro" id="IPR005074">
    <property type="entry name" value="Peptidase_C39"/>
</dbReference>
<accession>A0A4V0Z0J2</accession>
<feature type="transmembrane region" description="Helical" evidence="11">
    <location>
        <begin position="233"/>
        <end position="258"/>
    </location>
</feature>
<keyword evidence="9 11" id="KW-0472">Membrane</keyword>
<dbReference type="GO" id="GO:0005886">
    <property type="term" value="C:plasma membrane"/>
    <property type="evidence" value="ECO:0007669"/>
    <property type="project" value="UniProtKB-SubCell"/>
</dbReference>
<keyword evidence="7" id="KW-0067">ATP-binding</keyword>
<dbReference type="KEGG" id="kbs:EPA93_08585"/>